<dbReference type="Gene3D" id="3.10.520.10">
    <property type="entry name" value="ApbE-like domains"/>
    <property type="match status" value="1"/>
</dbReference>
<evidence type="ECO:0000256" key="2">
    <source>
        <dbReference type="ARBA" id="ARBA00016337"/>
    </source>
</evidence>
<evidence type="ECO:0000256" key="8">
    <source>
        <dbReference type="ARBA" id="ARBA00031306"/>
    </source>
</evidence>
<evidence type="ECO:0000256" key="4">
    <source>
        <dbReference type="ARBA" id="ARBA00022679"/>
    </source>
</evidence>
<keyword evidence="5 10" id="KW-0479">Metal-binding</keyword>
<evidence type="ECO:0000313" key="12">
    <source>
        <dbReference type="EMBL" id="EKY28354.1"/>
    </source>
</evidence>
<keyword evidence="3 10" id="KW-0285">Flavoprotein</keyword>
<evidence type="ECO:0000256" key="3">
    <source>
        <dbReference type="ARBA" id="ARBA00022630"/>
    </source>
</evidence>
<comment type="caution">
    <text evidence="12">The sequence shown here is derived from an EMBL/GenBank/DDBJ whole genome shotgun (WGS) entry which is preliminary data.</text>
</comment>
<keyword evidence="13" id="KW-1185">Reference proteome</keyword>
<evidence type="ECO:0000313" key="13">
    <source>
        <dbReference type="Proteomes" id="UP000010420"/>
    </source>
</evidence>
<comment type="similarity">
    <text evidence="10">Belongs to the ApbE family.</text>
</comment>
<organism evidence="12 13">
    <name type="scientific">Clostridium celatum DSM 1785</name>
    <dbReference type="NCBI Taxonomy" id="545697"/>
    <lineage>
        <taxon>Bacteria</taxon>
        <taxon>Bacillati</taxon>
        <taxon>Bacillota</taxon>
        <taxon>Clostridia</taxon>
        <taxon>Eubacteriales</taxon>
        <taxon>Clostridiaceae</taxon>
        <taxon>Clostridium</taxon>
    </lineage>
</organism>
<evidence type="ECO:0000256" key="11">
    <source>
        <dbReference type="PIRSR" id="PIRSR006268-2"/>
    </source>
</evidence>
<comment type="catalytic activity">
    <reaction evidence="9 10">
        <text>L-threonyl-[protein] + FAD = FMN-L-threonyl-[protein] + AMP + H(+)</text>
        <dbReference type="Rhea" id="RHEA:36847"/>
        <dbReference type="Rhea" id="RHEA-COMP:11060"/>
        <dbReference type="Rhea" id="RHEA-COMP:11061"/>
        <dbReference type="ChEBI" id="CHEBI:15378"/>
        <dbReference type="ChEBI" id="CHEBI:30013"/>
        <dbReference type="ChEBI" id="CHEBI:57692"/>
        <dbReference type="ChEBI" id="CHEBI:74257"/>
        <dbReference type="ChEBI" id="CHEBI:456215"/>
        <dbReference type="EC" id="2.7.1.180"/>
    </reaction>
</comment>
<dbReference type="PIRSF" id="PIRSF006268">
    <property type="entry name" value="ApbE"/>
    <property type="match status" value="1"/>
</dbReference>
<dbReference type="GO" id="GO:0016740">
    <property type="term" value="F:transferase activity"/>
    <property type="evidence" value="ECO:0007669"/>
    <property type="project" value="UniProtKB-UniRule"/>
</dbReference>
<dbReference type="AlphaFoldDB" id="L1QK37"/>
<dbReference type="PANTHER" id="PTHR30040:SF2">
    <property type="entry name" value="FAD:PROTEIN FMN TRANSFERASE"/>
    <property type="match status" value="1"/>
</dbReference>
<keyword evidence="6 10" id="KW-0274">FAD</keyword>
<dbReference type="STRING" id="545697.HMPREF0216_00876"/>
<sequence length="331" mass="37822">MGDFYMKGYLEKEDFIFNTKVYQKIEYNNEIENLAKDKVYEIAKKTTNFMNKFEDMLSFFKSDSEVSKINKNAGKCFTRISKDTFEILKVAEHYSKLTNGIFDITIAPLVKEWAINSQQPKFLTNKEVNKKLFLVDYEDVVLNESNLSVMLLRENQQIDLGGIAKGYIADKIIEFYKNNNVASAVINIGGNIKVLGSKGEENLWNVGIYEPKKHSKDVICSILVKDKSIVTSGGYERAFMYNGEMYNHILNPKNGYPVKSDLKSVTVVSNDSIEGDALSTPLFIMGKNKALEFMRKHNISGIIVTENDEIIVTRDLLEVFSLFKEYKVLTF</sequence>
<feature type="binding site" evidence="11">
    <location>
        <position position="276"/>
    </location>
    <ligand>
        <name>Mg(2+)</name>
        <dbReference type="ChEBI" id="CHEBI:18420"/>
    </ligand>
</feature>
<feature type="binding site" evidence="11">
    <location>
        <position position="280"/>
    </location>
    <ligand>
        <name>Mg(2+)</name>
        <dbReference type="ChEBI" id="CHEBI:18420"/>
    </ligand>
</feature>
<evidence type="ECO:0000256" key="7">
    <source>
        <dbReference type="ARBA" id="ARBA00022842"/>
    </source>
</evidence>
<dbReference type="PANTHER" id="PTHR30040">
    <property type="entry name" value="THIAMINE BIOSYNTHESIS LIPOPROTEIN APBE"/>
    <property type="match status" value="1"/>
</dbReference>
<accession>L1QK37</accession>
<dbReference type="eggNOG" id="COG1477">
    <property type="taxonomic scope" value="Bacteria"/>
</dbReference>
<reference evidence="12 13" key="1">
    <citation type="submission" date="2012-05" db="EMBL/GenBank/DDBJ databases">
        <authorList>
            <person name="Weinstock G."/>
            <person name="Sodergren E."/>
            <person name="Lobos E.A."/>
            <person name="Fulton L."/>
            <person name="Fulton R."/>
            <person name="Courtney L."/>
            <person name="Fronick C."/>
            <person name="O'Laughlin M."/>
            <person name="Godfrey J."/>
            <person name="Wilson R.M."/>
            <person name="Miner T."/>
            <person name="Farmer C."/>
            <person name="Delehaunty K."/>
            <person name="Cordes M."/>
            <person name="Minx P."/>
            <person name="Tomlinson C."/>
            <person name="Chen J."/>
            <person name="Wollam A."/>
            <person name="Pepin K.H."/>
            <person name="Bhonagiri V."/>
            <person name="Zhang X."/>
            <person name="Suruliraj S."/>
            <person name="Warren W."/>
            <person name="Mitreva M."/>
            <person name="Mardis E.R."/>
            <person name="Wilson R.K."/>
        </authorList>
    </citation>
    <scope>NUCLEOTIDE SEQUENCE [LARGE SCALE GENOMIC DNA]</scope>
    <source>
        <strain evidence="12 13">DSM 1785</strain>
    </source>
</reference>
<dbReference type="PATRIC" id="fig|545697.3.peg.863"/>
<dbReference type="InterPro" id="IPR024932">
    <property type="entry name" value="ApbE"/>
</dbReference>
<keyword evidence="4 10" id="KW-0808">Transferase</keyword>
<dbReference type="HOGENOM" id="CLU_044403_1_0_9"/>
<dbReference type="SUPFAM" id="SSF143631">
    <property type="entry name" value="ApbE-like"/>
    <property type="match status" value="1"/>
</dbReference>
<evidence type="ECO:0000256" key="5">
    <source>
        <dbReference type="ARBA" id="ARBA00022723"/>
    </source>
</evidence>
<comment type="cofactor">
    <cofactor evidence="11">
        <name>Mg(2+)</name>
        <dbReference type="ChEBI" id="CHEBI:18420"/>
    </cofactor>
    <cofactor evidence="11">
        <name>Mn(2+)</name>
        <dbReference type="ChEBI" id="CHEBI:29035"/>
    </cofactor>
    <text evidence="11">Magnesium. Can also use manganese.</text>
</comment>
<keyword evidence="7 10" id="KW-0460">Magnesium</keyword>
<dbReference type="EC" id="2.7.1.180" evidence="1 10"/>
<feature type="binding site" evidence="11">
    <location>
        <position position="162"/>
    </location>
    <ligand>
        <name>Mg(2+)</name>
        <dbReference type="ChEBI" id="CHEBI:18420"/>
    </ligand>
</feature>
<dbReference type="GO" id="GO:0046872">
    <property type="term" value="F:metal ion binding"/>
    <property type="evidence" value="ECO:0007669"/>
    <property type="project" value="UniProtKB-UniRule"/>
</dbReference>
<dbReference type="InterPro" id="IPR003374">
    <property type="entry name" value="ApbE-like_sf"/>
</dbReference>
<name>L1QK37_9CLOT</name>
<evidence type="ECO:0000256" key="6">
    <source>
        <dbReference type="ARBA" id="ARBA00022827"/>
    </source>
</evidence>
<dbReference type="Pfam" id="PF02424">
    <property type="entry name" value="ApbE"/>
    <property type="match status" value="1"/>
</dbReference>
<evidence type="ECO:0000256" key="10">
    <source>
        <dbReference type="PIRNR" id="PIRNR006268"/>
    </source>
</evidence>
<proteinExistence type="inferred from homology"/>
<evidence type="ECO:0000256" key="9">
    <source>
        <dbReference type="ARBA" id="ARBA00048540"/>
    </source>
</evidence>
<dbReference type="EMBL" id="AMEZ01000025">
    <property type="protein sequence ID" value="EKY28354.1"/>
    <property type="molecule type" value="Genomic_DNA"/>
</dbReference>
<gene>
    <name evidence="12" type="ORF">HMPREF0216_00876</name>
</gene>
<evidence type="ECO:0000256" key="1">
    <source>
        <dbReference type="ARBA" id="ARBA00011955"/>
    </source>
</evidence>
<protein>
    <recommendedName>
        <fullName evidence="2 10">FAD:protein FMN transferase</fullName>
        <ecNumber evidence="1 10">2.7.1.180</ecNumber>
    </recommendedName>
    <alternativeName>
        <fullName evidence="8 10">Flavin transferase</fullName>
    </alternativeName>
</protein>
<dbReference type="Proteomes" id="UP000010420">
    <property type="component" value="Unassembled WGS sequence"/>
</dbReference>